<keyword evidence="1" id="KW-0802">TPR repeat</keyword>
<dbReference type="PROSITE" id="PS50293">
    <property type="entry name" value="TPR_REGION"/>
    <property type="match status" value="1"/>
</dbReference>
<organism evidence="3 4">
    <name type="scientific">Novimethylophilus kurashikiensis</name>
    <dbReference type="NCBI Taxonomy" id="1825523"/>
    <lineage>
        <taxon>Bacteria</taxon>
        <taxon>Pseudomonadati</taxon>
        <taxon>Pseudomonadota</taxon>
        <taxon>Betaproteobacteria</taxon>
        <taxon>Nitrosomonadales</taxon>
        <taxon>Methylophilaceae</taxon>
        <taxon>Novimethylophilus</taxon>
    </lineage>
</organism>
<dbReference type="OrthoDB" id="8559597at2"/>
<protein>
    <submittedName>
        <fullName evidence="3">Serine protease</fullName>
    </submittedName>
</protein>
<dbReference type="Pfam" id="PF00515">
    <property type="entry name" value="TPR_1"/>
    <property type="match status" value="1"/>
</dbReference>
<evidence type="ECO:0000256" key="1">
    <source>
        <dbReference type="PROSITE-ProRule" id="PRU00339"/>
    </source>
</evidence>
<sequence length="338" mass="37051">MMRTLIVAAVVMLWAENVSADPSPQLVLQVHQAVVQVHVEDKHGEHGLGSGVVIAPDYVATNCHVLANARGVLAAQGEDNYFPVALKTDWRHDLCLLKFERLPLKPIVLGDTSQLHYEQSVFSIGHSNGSVAPIITFGKVKAIYPLDDSRIIRTSSAFRMGASGSALFNDDGVLVGINTFKSPGRNGYYYALPVEWIKRLMDAPEVALTAATEPPFWDVPETQRPYFMRIVPPLQAEQWDELGQLSTAWSQQEPANAEAWYNLGLAEEHQGKNTEAEAHFHKAMEINPQHAGALYELGLMASRQGNQAEMHRVVAALAGLDGDMAEELKQATGCATQC</sequence>
<dbReference type="Gene3D" id="1.25.40.10">
    <property type="entry name" value="Tetratricopeptide repeat domain"/>
    <property type="match status" value="1"/>
</dbReference>
<gene>
    <name evidence="3" type="ORF">NMK_0799</name>
</gene>
<dbReference type="InterPro" id="IPR019734">
    <property type="entry name" value="TPR_rpt"/>
</dbReference>
<dbReference type="SMART" id="SM00028">
    <property type="entry name" value="TPR"/>
    <property type="match status" value="1"/>
</dbReference>
<reference evidence="3 4" key="1">
    <citation type="journal article" date="2018" name="Environ. Microbiol.">
        <title>Isolation and genomic characterization of Novimethylophilus kurashikiensis gen. nov. sp. nov., a new lanthanide-dependent methylotrophic species of Methylophilaceae.</title>
        <authorList>
            <person name="Lv H."/>
            <person name="Sahin N."/>
            <person name="Tani A."/>
        </authorList>
    </citation>
    <scope>NUCLEOTIDE SEQUENCE [LARGE SCALE GENOMIC DNA]</scope>
    <source>
        <strain evidence="3 4">La2-4</strain>
    </source>
</reference>
<dbReference type="RefSeq" id="WP_109014476.1">
    <property type="nucleotide sequence ID" value="NZ_BDOQ01000003.1"/>
</dbReference>
<dbReference type="SUPFAM" id="SSF50494">
    <property type="entry name" value="Trypsin-like serine proteases"/>
    <property type="match status" value="1"/>
</dbReference>
<dbReference type="InterPro" id="IPR001940">
    <property type="entry name" value="Peptidase_S1C"/>
</dbReference>
<dbReference type="Pfam" id="PF13365">
    <property type="entry name" value="Trypsin_2"/>
    <property type="match status" value="1"/>
</dbReference>
<dbReference type="PROSITE" id="PS50005">
    <property type="entry name" value="TPR"/>
    <property type="match status" value="1"/>
</dbReference>
<keyword evidence="4" id="KW-1185">Reference proteome</keyword>
<feature type="repeat" description="TPR" evidence="1">
    <location>
        <begin position="257"/>
        <end position="290"/>
    </location>
</feature>
<keyword evidence="2" id="KW-0732">Signal</keyword>
<evidence type="ECO:0000313" key="4">
    <source>
        <dbReference type="Proteomes" id="UP000245081"/>
    </source>
</evidence>
<evidence type="ECO:0000313" key="3">
    <source>
        <dbReference type="EMBL" id="GBG13255.1"/>
    </source>
</evidence>
<comment type="caution">
    <text evidence="3">The sequence shown here is derived from an EMBL/GenBank/DDBJ whole genome shotgun (WGS) entry which is preliminary data.</text>
</comment>
<dbReference type="PANTHER" id="PTHR43019">
    <property type="entry name" value="SERINE ENDOPROTEASE DEGS"/>
    <property type="match status" value="1"/>
</dbReference>
<dbReference type="SUPFAM" id="SSF48452">
    <property type="entry name" value="TPR-like"/>
    <property type="match status" value="1"/>
</dbReference>
<dbReference type="EMBL" id="BDOQ01000003">
    <property type="protein sequence ID" value="GBG13255.1"/>
    <property type="molecule type" value="Genomic_DNA"/>
</dbReference>
<evidence type="ECO:0000256" key="2">
    <source>
        <dbReference type="SAM" id="SignalP"/>
    </source>
</evidence>
<feature type="chain" id="PRO_5015342661" evidence="2">
    <location>
        <begin position="21"/>
        <end position="338"/>
    </location>
</feature>
<dbReference type="PANTHER" id="PTHR43019:SF23">
    <property type="entry name" value="PROTEASE DO-LIKE 5, CHLOROPLASTIC"/>
    <property type="match status" value="1"/>
</dbReference>
<accession>A0A2R5F4Y3</accession>
<dbReference type="GO" id="GO:0006508">
    <property type="term" value="P:proteolysis"/>
    <property type="evidence" value="ECO:0007669"/>
    <property type="project" value="UniProtKB-KW"/>
</dbReference>
<feature type="signal peptide" evidence="2">
    <location>
        <begin position="1"/>
        <end position="20"/>
    </location>
</feature>
<dbReference type="Gene3D" id="2.40.10.120">
    <property type="match status" value="1"/>
</dbReference>
<keyword evidence="3" id="KW-0645">Protease</keyword>
<dbReference type="Proteomes" id="UP000245081">
    <property type="component" value="Unassembled WGS sequence"/>
</dbReference>
<dbReference type="PRINTS" id="PR00834">
    <property type="entry name" value="PROTEASES2C"/>
</dbReference>
<proteinExistence type="predicted"/>
<dbReference type="InterPro" id="IPR009003">
    <property type="entry name" value="Peptidase_S1_PA"/>
</dbReference>
<keyword evidence="3" id="KW-0378">Hydrolase</keyword>
<name>A0A2R5F4Y3_9PROT</name>
<dbReference type="AlphaFoldDB" id="A0A2R5F4Y3"/>
<dbReference type="GO" id="GO:0004252">
    <property type="term" value="F:serine-type endopeptidase activity"/>
    <property type="evidence" value="ECO:0007669"/>
    <property type="project" value="InterPro"/>
</dbReference>
<dbReference type="InterPro" id="IPR011990">
    <property type="entry name" value="TPR-like_helical_dom_sf"/>
</dbReference>